<dbReference type="GO" id="GO:0016765">
    <property type="term" value="F:transferase activity, transferring alkyl or aryl (other than methyl) groups"/>
    <property type="evidence" value="ECO:0007669"/>
    <property type="project" value="UniProtKB-ARBA"/>
</dbReference>
<evidence type="ECO:0000313" key="2">
    <source>
        <dbReference type="Proteomes" id="UP000236286"/>
    </source>
</evidence>
<dbReference type="RefSeq" id="WP_102843287.1">
    <property type="nucleotide sequence ID" value="NZ_PDZR01000007.1"/>
</dbReference>
<evidence type="ECO:0000313" key="1">
    <source>
        <dbReference type="EMBL" id="PNG26404.1"/>
    </source>
</evidence>
<dbReference type="AlphaFoldDB" id="A0A2J7TI09"/>
<dbReference type="OrthoDB" id="9814909at2"/>
<accession>A0A2J7TI09</accession>
<dbReference type="PANTHER" id="PTHR31480">
    <property type="entry name" value="BIFUNCTIONAL LYCOPENE CYCLASE/PHYTOENE SYNTHASE"/>
    <property type="match status" value="1"/>
</dbReference>
<gene>
    <name evidence="1" type="ORF">CR492_08330</name>
</gene>
<dbReference type="Pfam" id="PF00494">
    <property type="entry name" value="SQS_PSY"/>
    <property type="match status" value="1"/>
</dbReference>
<protein>
    <submittedName>
        <fullName evidence="1">Phytoene/squalene synthase family protein</fullName>
    </submittedName>
</protein>
<sequence>MSEALTALDGDYAHCETIVRRDDPDRWLASLFLPEGKRRYAHALYAFSLEIARAREVVSEPMLGEIRFQWWREALEQPDREDVRANPVAAAVTDVLARFDLPRENLLQLIDARQFDLFDDPMQTVDELEAYAKATSSNLYCLTPMILEPDTPSAGFGASGHGGTAYALTGLLRAFPWHAARGQCYVPLDILRRHGLERADIVSGRSTPALLSALEEVRALARSHLEIFLSRIEGLPDLARPAFLPISLCEPYLRLMEGKCYDPFKTNIVLPQWRRQWALWRAAKHWG</sequence>
<comment type="caution">
    <text evidence="1">The sequence shown here is derived from an EMBL/GenBank/DDBJ whole genome shotgun (WGS) entry which is preliminary data.</text>
</comment>
<proteinExistence type="predicted"/>
<name>A0A2J7TI09_METSI</name>
<dbReference type="EMBL" id="PDZR01000007">
    <property type="protein sequence ID" value="PNG26404.1"/>
    <property type="molecule type" value="Genomic_DNA"/>
</dbReference>
<dbReference type="Proteomes" id="UP000236286">
    <property type="component" value="Unassembled WGS sequence"/>
</dbReference>
<dbReference type="SUPFAM" id="SSF48576">
    <property type="entry name" value="Terpenoid synthases"/>
    <property type="match status" value="1"/>
</dbReference>
<dbReference type="InterPro" id="IPR002060">
    <property type="entry name" value="Squ/phyt_synthse"/>
</dbReference>
<reference evidence="1 2" key="1">
    <citation type="submission" date="2017-10" db="EMBL/GenBank/DDBJ databases">
        <title>Genome announcement of Methylocella silvestris TVC from permafrost.</title>
        <authorList>
            <person name="Wang J."/>
            <person name="Geng K."/>
            <person name="Ul-Haque F."/>
            <person name="Crombie A.T."/>
            <person name="Street L.E."/>
            <person name="Wookey P.A."/>
            <person name="Murrell J.C."/>
            <person name="Pratscher J."/>
        </authorList>
    </citation>
    <scope>NUCLEOTIDE SEQUENCE [LARGE SCALE GENOMIC DNA]</scope>
    <source>
        <strain evidence="1 2">TVC</strain>
    </source>
</reference>
<dbReference type="Gene3D" id="1.10.600.10">
    <property type="entry name" value="Farnesyl Diphosphate Synthase"/>
    <property type="match status" value="1"/>
</dbReference>
<dbReference type="InterPro" id="IPR008949">
    <property type="entry name" value="Isoprenoid_synthase_dom_sf"/>
</dbReference>
<organism evidence="1 2">
    <name type="scientific">Methylocella silvestris</name>
    <dbReference type="NCBI Taxonomy" id="199596"/>
    <lineage>
        <taxon>Bacteria</taxon>
        <taxon>Pseudomonadati</taxon>
        <taxon>Pseudomonadota</taxon>
        <taxon>Alphaproteobacteria</taxon>
        <taxon>Hyphomicrobiales</taxon>
        <taxon>Beijerinckiaceae</taxon>
        <taxon>Methylocella</taxon>
    </lineage>
</organism>